<dbReference type="InterPro" id="IPR050266">
    <property type="entry name" value="AB_hydrolase_sf"/>
</dbReference>
<sequence length="281" mass="32372">MLTKKTLMLNGQKISYLDEGLQSDPPVLLIHGVPESSMLWKHLIPEIASLGYRTIAPDLPGFGQSDRFPYTSSWENYLRFIDDLMEALAIEKVHLVVHDWGGLIGLRWACDHPEKVESLIISDSSLVPGYKWHPLARKWQTPGVGEEVMKSMAANKEQWMTNMKDEIPSVEEAILEDFYSVFLTEETRNVVLELYRSANRQLIEPYQELCKIKNPVTILWGEEDPYISPEYAYQTREQQFPHATIHVIPKTGHFIHIEAPQQVIPLVKEHYQSVLHVKKTV</sequence>
<dbReference type="InterPro" id="IPR029058">
    <property type="entry name" value="AB_hydrolase_fold"/>
</dbReference>
<keyword evidence="3" id="KW-1185">Reference proteome</keyword>
<proteinExistence type="predicted"/>
<dbReference type="Pfam" id="PF00561">
    <property type="entry name" value="Abhydrolase_1"/>
    <property type="match status" value="1"/>
</dbReference>
<dbReference type="Gene3D" id="3.40.50.1820">
    <property type="entry name" value="alpha/beta hydrolase"/>
    <property type="match status" value="1"/>
</dbReference>
<dbReference type="PANTHER" id="PTHR43798:SF33">
    <property type="entry name" value="HYDROLASE, PUTATIVE (AFU_ORTHOLOGUE AFUA_2G14860)-RELATED"/>
    <property type="match status" value="1"/>
</dbReference>
<gene>
    <name evidence="2" type="ORF">SAMN05192533_101483</name>
</gene>
<reference evidence="3" key="1">
    <citation type="submission" date="2016-10" db="EMBL/GenBank/DDBJ databases">
        <authorList>
            <person name="Varghese N."/>
            <person name="Submissions S."/>
        </authorList>
    </citation>
    <scope>NUCLEOTIDE SEQUENCE [LARGE SCALE GENOMIC DNA]</scope>
    <source>
        <strain evidence="3">B48,IBRC-M 10115,DSM 25386,CECT 8001</strain>
    </source>
</reference>
<organism evidence="2 3">
    <name type="scientific">Mesobacillus persicus</name>
    <dbReference type="NCBI Taxonomy" id="930146"/>
    <lineage>
        <taxon>Bacteria</taxon>
        <taxon>Bacillati</taxon>
        <taxon>Bacillota</taxon>
        <taxon>Bacilli</taxon>
        <taxon>Bacillales</taxon>
        <taxon>Bacillaceae</taxon>
        <taxon>Mesobacillus</taxon>
    </lineage>
</organism>
<evidence type="ECO:0000259" key="1">
    <source>
        <dbReference type="Pfam" id="PF00561"/>
    </source>
</evidence>
<dbReference type="PRINTS" id="PR00412">
    <property type="entry name" value="EPOXHYDRLASE"/>
</dbReference>
<feature type="domain" description="AB hydrolase-1" evidence="1">
    <location>
        <begin position="25"/>
        <end position="260"/>
    </location>
</feature>
<protein>
    <submittedName>
        <fullName evidence="2">Pimeloyl-ACP methyl ester carboxylesterase</fullName>
    </submittedName>
</protein>
<dbReference type="PRINTS" id="PR00111">
    <property type="entry name" value="ABHYDROLASE"/>
</dbReference>
<dbReference type="AlphaFoldDB" id="A0A1H7WL95"/>
<dbReference type="Proteomes" id="UP000198553">
    <property type="component" value="Unassembled WGS sequence"/>
</dbReference>
<dbReference type="STRING" id="930146.SAMN05192533_101483"/>
<dbReference type="GO" id="GO:0003824">
    <property type="term" value="F:catalytic activity"/>
    <property type="evidence" value="ECO:0007669"/>
    <property type="project" value="InterPro"/>
</dbReference>
<dbReference type="PANTHER" id="PTHR43798">
    <property type="entry name" value="MONOACYLGLYCEROL LIPASE"/>
    <property type="match status" value="1"/>
</dbReference>
<dbReference type="SUPFAM" id="SSF53474">
    <property type="entry name" value="alpha/beta-Hydrolases"/>
    <property type="match status" value="1"/>
</dbReference>
<dbReference type="EMBL" id="FOBW01000001">
    <property type="protein sequence ID" value="SEM22241.1"/>
    <property type="molecule type" value="Genomic_DNA"/>
</dbReference>
<evidence type="ECO:0000313" key="3">
    <source>
        <dbReference type="Proteomes" id="UP000198553"/>
    </source>
</evidence>
<dbReference type="OrthoDB" id="9797695at2"/>
<dbReference type="GO" id="GO:0016020">
    <property type="term" value="C:membrane"/>
    <property type="evidence" value="ECO:0007669"/>
    <property type="project" value="TreeGrafter"/>
</dbReference>
<name>A0A1H7WL95_9BACI</name>
<dbReference type="RefSeq" id="WP_090740761.1">
    <property type="nucleotide sequence ID" value="NZ_FOBW01000001.1"/>
</dbReference>
<dbReference type="InterPro" id="IPR000639">
    <property type="entry name" value="Epox_hydrolase-like"/>
</dbReference>
<accession>A0A1H7WL95</accession>
<dbReference type="InterPro" id="IPR000073">
    <property type="entry name" value="AB_hydrolase_1"/>
</dbReference>
<evidence type="ECO:0000313" key="2">
    <source>
        <dbReference type="EMBL" id="SEM22241.1"/>
    </source>
</evidence>